<name>A0A2R6B8N2_9ARCH</name>
<accession>A0A2R6B8N2</accession>
<evidence type="ECO:0000256" key="1">
    <source>
        <dbReference type="SAM" id="MobiDB-lite"/>
    </source>
</evidence>
<reference evidence="2 3" key="1">
    <citation type="submission" date="2017-04" db="EMBL/GenBank/DDBJ databases">
        <title>Novel microbial lineages endemic to geothermal iron-oxide mats fill important gaps in the evolutionary history of Archaea.</title>
        <authorList>
            <person name="Jay Z.J."/>
            <person name="Beam J.P."/>
            <person name="Dlakic M."/>
            <person name="Rusch D.B."/>
            <person name="Kozubal M.A."/>
            <person name="Inskeep W.P."/>
        </authorList>
    </citation>
    <scope>NUCLEOTIDE SEQUENCE [LARGE SCALE GENOMIC DNA]</scope>
    <source>
        <strain evidence="2">ECH_B_SAG-C16</strain>
    </source>
</reference>
<protein>
    <submittedName>
        <fullName evidence="2">Uncharacterized protein</fullName>
    </submittedName>
</protein>
<comment type="caution">
    <text evidence="2">The sequence shown here is derived from an EMBL/GenBank/DDBJ whole genome shotgun (WGS) entry which is preliminary data.</text>
</comment>
<gene>
    <name evidence="2" type="ORF">B9Q09_03575</name>
</gene>
<sequence>MFITRPNTLERLEMVRVGVAYRVPEIEVHRVELPYNDVDAGKKALEPTRRPTRITRGHKESTGWRSTHNFP</sequence>
<dbReference type="Proteomes" id="UP000240681">
    <property type="component" value="Unassembled WGS sequence"/>
</dbReference>
<proteinExistence type="predicted"/>
<evidence type="ECO:0000313" key="2">
    <source>
        <dbReference type="EMBL" id="PSN95014.1"/>
    </source>
</evidence>
<evidence type="ECO:0000313" key="3">
    <source>
        <dbReference type="Proteomes" id="UP000240681"/>
    </source>
</evidence>
<feature type="region of interest" description="Disordered" evidence="1">
    <location>
        <begin position="42"/>
        <end position="71"/>
    </location>
</feature>
<organism evidence="2 3">
    <name type="scientific">Candidatus Marsarchaeota G2 archaeon ECH_B_SAG-C16</name>
    <dbReference type="NCBI Taxonomy" id="1978163"/>
    <lineage>
        <taxon>Archaea</taxon>
        <taxon>Candidatus Marsarchaeota</taxon>
        <taxon>Candidatus Marsarchaeota group 2</taxon>
    </lineage>
</organism>
<dbReference type="AlphaFoldDB" id="A0A2R6B8N2"/>
<dbReference type="EMBL" id="NEXK01000070">
    <property type="protein sequence ID" value="PSN95014.1"/>
    <property type="molecule type" value="Genomic_DNA"/>
</dbReference>